<feature type="compositionally biased region" description="Acidic residues" evidence="1">
    <location>
        <begin position="261"/>
        <end position="299"/>
    </location>
</feature>
<gene>
    <name evidence="2" type="ORF">L596_007765</name>
</gene>
<evidence type="ECO:0000313" key="3">
    <source>
        <dbReference type="Proteomes" id="UP000298663"/>
    </source>
</evidence>
<dbReference type="InterPro" id="IPR041899">
    <property type="entry name" value="MAGE_WH2"/>
</dbReference>
<comment type="caution">
    <text evidence="2">The sequence shown here is derived from an EMBL/GenBank/DDBJ whole genome shotgun (WGS) entry which is preliminary data.</text>
</comment>
<organism evidence="2 3">
    <name type="scientific">Steinernema carpocapsae</name>
    <name type="common">Entomopathogenic nematode</name>
    <dbReference type="NCBI Taxonomy" id="34508"/>
    <lineage>
        <taxon>Eukaryota</taxon>
        <taxon>Metazoa</taxon>
        <taxon>Ecdysozoa</taxon>
        <taxon>Nematoda</taxon>
        <taxon>Chromadorea</taxon>
        <taxon>Rhabditida</taxon>
        <taxon>Tylenchina</taxon>
        <taxon>Panagrolaimomorpha</taxon>
        <taxon>Strongyloidoidea</taxon>
        <taxon>Steinernematidae</taxon>
        <taxon>Steinernema</taxon>
    </lineage>
</organism>
<feature type="region of interest" description="Disordered" evidence="1">
    <location>
        <begin position="259"/>
        <end position="299"/>
    </location>
</feature>
<dbReference type="Gene3D" id="1.10.10.1210">
    <property type="entry name" value="MAGE homology domain, winged helix WH2 motif"/>
    <property type="match status" value="1"/>
</dbReference>
<feature type="region of interest" description="Disordered" evidence="1">
    <location>
        <begin position="1"/>
        <end position="33"/>
    </location>
</feature>
<dbReference type="AlphaFoldDB" id="A0A4U5PAC4"/>
<name>A0A4U5PAC4_STECR</name>
<evidence type="ECO:0000256" key="1">
    <source>
        <dbReference type="SAM" id="MobiDB-lite"/>
    </source>
</evidence>
<evidence type="ECO:0008006" key="4">
    <source>
        <dbReference type="Google" id="ProtNLM"/>
    </source>
</evidence>
<dbReference type="EMBL" id="AZBU02000002">
    <property type="protein sequence ID" value="TKR93279.1"/>
    <property type="molecule type" value="Genomic_DNA"/>
</dbReference>
<sequence>MPRYDEDYVEASRGRRRRDQVDEFANSSGPPTSITSILTLHKNRGHIRDAEIRKIVPEFNDKLRQNISRKIEKAFGLELAIDPASRNMYLLSKVRVPPTHSIFSTELRKDVDELSNEEAQHYMEDSLLLVVLMIVLMNSTPPSQAYPKGSGLRLSTLASILEEANLIPPVELGPLSKFVDGNSSSLFVARGWLSSKETALEGEKHFNIYWGPLAEAVVRPMHILRLYCTLVQAVPKEFVDIHKYAQSVDAELGPCPVDLFAQEESEETDEDKEEMAEGEDEAAEDVEMEETGSDEDQFA</sequence>
<proteinExistence type="predicted"/>
<evidence type="ECO:0000313" key="2">
    <source>
        <dbReference type="EMBL" id="TKR93279.1"/>
    </source>
</evidence>
<dbReference type="Proteomes" id="UP000298663">
    <property type="component" value="Unassembled WGS sequence"/>
</dbReference>
<dbReference type="OrthoDB" id="205198at2759"/>
<keyword evidence="3" id="KW-1185">Reference proteome</keyword>
<accession>A0A4U5PAC4</accession>
<reference evidence="2 3" key="2">
    <citation type="journal article" date="2019" name="G3 (Bethesda)">
        <title>Hybrid Assembly of the Genome of the Entomopathogenic Nematode Steinernema carpocapsae Identifies the X-Chromosome.</title>
        <authorList>
            <person name="Serra L."/>
            <person name="Macchietto M."/>
            <person name="Macias-Munoz A."/>
            <person name="McGill C.J."/>
            <person name="Rodriguez I.M."/>
            <person name="Rodriguez B."/>
            <person name="Murad R."/>
            <person name="Mortazavi A."/>
        </authorList>
    </citation>
    <scope>NUCLEOTIDE SEQUENCE [LARGE SCALE GENOMIC DNA]</scope>
    <source>
        <strain evidence="2 3">ALL</strain>
    </source>
</reference>
<feature type="compositionally biased region" description="Basic and acidic residues" evidence="1">
    <location>
        <begin position="1"/>
        <end position="13"/>
    </location>
</feature>
<reference evidence="2 3" key="1">
    <citation type="journal article" date="2015" name="Genome Biol.">
        <title>Comparative genomics of Steinernema reveals deeply conserved gene regulatory networks.</title>
        <authorList>
            <person name="Dillman A.R."/>
            <person name="Macchietto M."/>
            <person name="Porter C.F."/>
            <person name="Rogers A."/>
            <person name="Williams B."/>
            <person name="Antoshechkin I."/>
            <person name="Lee M.M."/>
            <person name="Goodwin Z."/>
            <person name="Lu X."/>
            <person name="Lewis E.E."/>
            <person name="Goodrich-Blair H."/>
            <person name="Stock S.P."/>
            <person name="Adams B.J."/>
            <person name="Sternberg P.W."/>
            <person name="Mortazavi A."/>
        </authorList>
    </citation>
    <scope>NUCLEOTIDE SEQUENCE [LARGE SCALE GENOMIC DNA]</scope>
    <source>
        <strain evidence="2 3">ALL</strain>
    </source>
</reference>
<protein>
    <recommendedName>
        <fullName evidence="4">MAGE domain-containing protein</fullName>
    </recommendedName>
</protein>